<dbReference type="Gene3D" id="3.40.50.880">
    <property type="match status" value="1"/>
</dbReference>
<dbReference type="Proteomes" id="UP000198891">
    <property type="component" value="Unassembled WGS sequence"/>
</dbReference>
<dbReference type="OrthoDB" id="3194870at2"/>
<proteinExistence type="predicted"/>
<dbReference type="InterPro" id="IPR029062">
    <property type="entry name" value="Class_I_gatase-like"/>
</dbReference>
<evidence type="ECO:0000259" key="4">
    <source>
        <dbReference type="PROSITE" id="PS01124"/>
    </source>
</evidence>
<feature type="domain" description="HTH araC/xylS-type" evidence="4">
    <location>
        <begin position="212"/>
        <end position="310"/>
    </location>
</feature>
<keyword evidence="2" id="KW-0238">DNA-binding</keyword>
<evidence type="ECO:0000256" key="2">
    <source>
        <dbReference type="ARBA" id="ARBA00023125"/>
    </source>
</evidence>
<dbReference type="PROSITE" id="PS01124">
    <property type="entry name" value="HTH_ARAC_FAMILY_2"/>
    <property type="match status" value="1"/>
</dbReference>
<dbReference type="InterPro" id="IPR018062">
    <property type="entry name" value="HTH_AraC-typ_CS"/>
</dbReference>
<dbReference type="CDD" id="cd03137">
    <property type="entry name" value="GATase1_AraC_1"/>
    <property type="match status" value="1"/>
</dbReference>
<protein>
    <submittedName>
        <fullName evidence="5">Transcriptional regulator, AraC family with amidase-like domain</fullName>
    </submittedName>
</protein>
<evidence type="ECO:0000313" key="5">
    <source>
        <dbReference type="EMBL" id="SDZ49643.1"/>
    </source>
</evidence>
<evidence type="ECO:0000313" key="6">
    <source>
        <dbReference type="Proteomes" id="UP000198891"/>
    </source>
</evidence>
<dbReference type="GO" id="GO:0003700">
    <property type="term" value="F:DNA-binding transcription factor activity"/>
    <property type="evidence" value="ECO:0007669"/>
    <property type="project" value="InterPro"/>
</dbReference>
<keyword evidence="6" id="KW-1185">Reference proteome</keyword>
<keyword evidence="3" id="KW-0804">Transcription</keyword>
<evidence type="ECO:0000256" key="3">
    <source>
        <dbReference type="ARBA" id="ARBA00023163"/>
    </source>
</evidence>
<organism evidence="5 6">
    <name type="scientific">Herbiconiux ginsengi</name>
    <dbReference type="NCBI Taxonomy" id="381665"/>
    <lineage>
        <taxon>Bacteria</taxon>
        <taxon>Bacillati</taxon>
        <taxon>Actinomycetota</taxon>
        <taxon>Actinomycetes</taxon>
        <taxon>Micrococcales</taxon>
        <taxon>Microbacteriaceae</taxon>
        <taxon>Herbiconiux</taxon>
    </lineage>
</organism>
<dbReference type="SMART" id="SM00342">
    <property type="entry name" value="HTH_ARAC"/>
    <property type="match status" value="1"/>
</dbReference>
<dbReference type="PANTHER" id="PTHR43130:SF3">
    <property type="entry name" value="HTH-TYPE TRANSCRIPTIONAL REGULATOR RV1931C"/>
    <property type="match status" value="1"/>
</dbReference>
<keyword evidence="1" id="KW-0805">Transcription regulation</keyword>
<dbReference type="Pfam" id="PF01965">
    <property type="entry name" value="DJ-1_PfpI"/>
    <property type="match status" value="1"/>
</dbReference>
<dbReference type="SUPFAM" id="SSF52317">
    <property type="entry name" value="Class I glutamine amidotransferase-like"/>
    <property type="match status" value="1"/>
</dbReference>
<dbReference type="PANTHER" id="PTHR43130">
    <property type="entry name" value="ARAC-FAMILY TRANSCRIPTIONAL REGULATOR"/>
    <property type="match status" value="1"/>
</dbReference>
<accession>A0A1H3TH84</accession>
<dbReference type="Pfam" id="PF12833">
    <property type="entry name" value="HTH_18"/>
    <property type="match status" value="1"/>
</dbReference>
<dbReference type="AlphaFoldDB" id="A0A1H3TH84"/>
<dbReference type="InterPro" id="IPR009057">
    <property type="entry name" value="Homeodomain-like_sf"/>
</dbReference>
<reference evidence="5 6" key="1">
    <citation type="submission" date="2016-10" db="EMBL/GenBank/DDBJ databases">
        <authorList>
            <person name="de Groot N.N."/>
        </authorList>
    </citation>
    <scope>NUCLEOTIDE SEQUENCE [LARGE SCALE GENOMIC DNA]</scope>
    <source>
        <strain evidence="5 6">CGMCC 4.3491</strain>
    </source>
</reference>
<dbReference type="InterPro" id="IPR002818">
    <property type="entry name" value="DJ-1/PfpI"/>
</dbReference>
<dbReference type="Gene3D" id="1.10.10.60">
    <property type="entry name" value="Homeodomain-like"/>
    <property type="match status" value="1"/>
</dbReference>
<dbReference type="InterPro" id="IPR018060">
    <property type="entry name" value="HTH_AraC"/>
</dbReference>
<dbReference type="RefSeq" id="WP_092557575.1">
    <property type="nucleotide sequence ID" value="NZ_FNPZ01000005.1"/>
</dbReference>
<sequence length="329" mass="35547">MPTPHRVAVLALNGVYPFDLGIPARVLGAAGGRYSIVTCSVDGRAVRTNADFEISIENGPEALENAETVIVPAFETATLDRSHLATMAQALSKVAPGTRIVSICTGAFIVAAAGLLNGRRATTHWAAATLFRDWFPEVDLDPDVLFVDEGDVLTSAGAASGLDACLHLIRKDHGSEVANHAARVCVAPPWRDGGQAQYIEHHFPHTPQHASSEVREWARTRLREPLTLAMLAEHARVSPRTLSRLFDKEVGISPGRWLAQQRIDQARQLLESTDLAVEQIANQVGFQGSASLREHFGNTLGVSPNAYRRTFQGVQSQGSEITSLDLQAP</sequence>
<gene>
    <name evidence="5" type="ORF">SAMN05216554_4239</name>
</gene>
<dbReference type="PROSITE" id="PS00041">
    <property type="entry name" value="HTH_ARAC_FAMILY_1"/>
    <property type="match status" value="1"/>
</dbReference>
<dbReference type="GO" id="GO:0043565">
    <property type="term" value="F:sequence-specific DNA binding"/>
    <property type="evidence" value="ECO:0007669"/>
    <property type="project" value="InterPro"/>
</dbReference>
<dbReference type="SUPFAM" id="SSF46689">
    <property type="entry name" value="Homeodomain-like"/>
    <property type="match status" value="2"/>
</dbReference>
<dbReference type="STRING" id="381665.SAMN05216554_4239"/>
<evidence type="ECO:0000256" key="1">
    <source>
        <dbReference type="ARBA" id="ARBA00023015"/>
    </source>
</evidence>
<dbReference type="EMBL" id="FNPZ01000005">
    <property type="protein sequence ID" value="SDZ49643.1"/>
    <property type="molecule type" value="Genomic_DNA"/>
</dbReference>
<dbReference type="InterPro" id="IPR052158">
    <property type="entry name" value="INH-QAR"/>
</dbReference>
<name>A0A1H3TH84_9MICO</name>